<gene>
    <name evidence="4" type="ORF">C0Z20_29835</name>
    <name evidence="5" type="ORF">C9I57_03635</name>
</gene>
<reference evidence="5 7" key="2">
    <citation type="submission" date="2018-03" db="EMBL/GenBank/DDBJ databases">
        <title>Whole genome analyses suggest that Burkholderia sensu lato contains two further novel genera in the rhizoxinica-symbiotica group Mycetohabitans gen. nov., and Trinickia gen. nov.: implications for the evolution of diazotrophy and nodulation in the Burkholderiaceae.</title>
        <authorList>
            <person name="Estrada De Los Santos P."/>
            <person name="Palmer M."/>
            <person name="Chavez-Ramirez B."/>
            <person name="Steenkamp E.T."/>
            <person name="Hirsch A.M."/>
            <person name="Manyaka P."/>
            <person name="Maluk M."/>
            <person name="Lafos M."/>
            <person name="Crook M."/>
            <person name="Gross E."/>
            <person name="Simon M.F."/>
            <person name="Bueno Dos Reis Junior F."/>
            <person name="Poole P.S."/>
            <person name="Venter S.N."/>
            <person name="James E.K."/>
        </authorList>
    </citation>
    <scope>NUCLEOTIDE SEQUENCE [LARGE SCALE GENOMIC DNA]</scope>
    <source>
        <strain evidence="5 7">JPY-366</strain>
    </source>
</reference>
<dbReference type="EMBL" id="PYUC01000002">
    <property type="protein sequence ID" value="PTB21750.1"/>
    <property type="molecule type" value="Genomic_DNA"/>
</dbReference>
<keyword evidence="2" id="KW-0560">Oxidoreductase</keyword>
<protein>
    <submittedName>
        <fullName evidence="4">3-oxoacyl-ACP reductase</fullName>
    </submittedName>
</protein>
<dbReference type="InterPro" id="IPR020904">
    <property type="entry name" value="Sc_DH/Rdtase_CS"/>
</dbReference>
<dbReference type="Pfam" id="PF13561">
    <property type="entry name" value="adh_short_C2"/>
    <property type="match status" value="1"/>
</dbReference>
<dbReference type="PRINTS" id="PR00081">
    <property type="entry name" value="GDHRDH"/>
</dbReference>
<dbReference type="OrthoDB" id="8687320at2"/>
<dbReference type="InterPro" id="IPR036291">
    <property type="entry name" value="NAD(P)-bd_dom_sf"/>
</dbReference>
<dbReference type="GO" id="GO:0016616">
    <property type="term" value="F:oxidoreductase activity, acting on the CH-OH group of donors, NAD or NADP as acceptor"/>
    <property type="evidence" value="ECO:0007669"/>
    <property type="project" value="TreeGrafter"/>
</dbReference>
<dbReference type="FunFam" id="3.40.50.720:FF:000084">
    <property type="entry name" value="Short-chain dehydrogenase reductase"/>
    <property type="match status" value="1"/>
</dbReference>
<sequence length="247" mass="26080">MGRVSGKVAIVTGAAQGMGAAHARRLVQEGAKVVLTDVLDAIGEATASSLGENARYLHQDVTKEDEWKQVVRATEETFGPVSVLVNNAGIVAYGAIEQMEERDYRRVIDVNQVSVFLGMKSVIPSMKRAGGGSIINISSVAGLFGASHVLPYTASKFAVRGMSKSAAIELAPYNIRVNSVHPGMITTPMTTPTPESEASITRFIAATPAARWGEPDEVANIVLLLASDESRFSTGAEFVVDGGISCQ</sequence>
<dbReference type="InterPro" id="IPR002347">
    <property type="entry name" value="SDR_fam"/>
</dbReference>
<dbReference type="AlphaFoldDB" id="A0A2N7WLY8"/>
<organism evidence="4 6">
    <name type="scientific">Trinickia symbiotica</name>
    <dbReference type="NCBI Taxonomy" id="863227"/>
    <lineage>
        <taxon>Bacteria</taxon>
        <taxon>Pseudomonadati</taxon>
        <taxon>Pseudomonadota</taxon>
        <taxon>Betaproteobacteria</taxon>
        <taxon>Burkholderiales</taxon>
        <taxon>Burkholderiaceae</taxon>
        <taxon>Trinickia</taxon>
    </lineage>
</organism>
<reference evidence="4 6" key="1">
    <citation type="submission" date="2018-01" db="EMBL/GenBank/DDBJ databases">
        <title>Whole genome analyses suggest that Burkholderia sensu lato contains two further novel genera in the rhizoxinica-symbiotica group Mycetohabitans gen. nov., and Trinickia gen. nov.: implications for the evolution of diazotrophy and nodulation in the Burkholderiaceae.</title>
        <authorList>
            <person name="Estrada-de los Santos P."/>
            <person name="Palmer M."/>
            <person name="Chavez-Ramirez B."/>
            <person name="Beukes C."/>
            <person name="Steenkamp E.T."/>
            <person name="Hirsch A.M."/>
            <person name="Manyaka P."/>
            <person name="Maluk M."/>
            <person name="Lafos M."/>
            <person name="Crook M."/>
            <person name="Gross E."/>
            <person name="Simon M.F."/>
            <person name="Bueno dos Reis Junior F."/>
            <person name="Poole P.S."/>
            <person name="Venter S.N."/>
            <person name="James E.K."/>
        </authorList>
    </citation>
    <scope>NUCLEOTIDE SEQUENCE [LARGE SCALE GENOMIC DNA]</scope>
    <source>
        <strain evidence="4 6">JPY 581</strain>
    </source>
</reference>
<evidence type="ECO:0000313" key="5">
    <source>
        <dbReference type="EMBL" id="PTB21750.1"/>
    </source>
</evidence>
<evidence type="ECO:0000259" key="3">
    <source>
        <dbReference type="SMART" id="SM00822"/>
    </source>
</evidence>
<dbReference type="STRING" id="863227.GCA_000373005_04103"/>
<dbReference type="EMBL" id="PNYC01000031">
    <property type="protein sequence ID" value="PMS30437.1"/>
    <property type="molecule type" value="Genomic_DNA"/>
</dbReference>
<dbReference type="SUPFAM" id="SSF51735">
    <property type="entry name" value="NAD(P)-binding Rossmann-fold domains"/>
    <property type="match status" value="1"/>
</dbReference>
<comment type="caution">
    <text evidence="4">The sequence shown here is derived from an EMBL/GenBank/DDBJ whole genome shotgun (WGS) entry which is preliminary data.</text>
</comment>
<accession>A0A2N7WLY8</accession>
<dbReference type="PROSITE" id="PS00061">
    <property type="entry name" value="ADH_SHORT"/>
    <property type="match status" value="1"/>
</dbReference>
<dbReference type="PANTHER" id="PTHR42760">
    <property type="entry name" value="SHORT-CHAIN DEHYDROGENASES/REDUCTASES FAMILY MEMBER"/>
    <property type="match status" value="1"/>
</dbReference>
<keyword evidence="6" id="KW-1185">Reference proteome</keyword>
<evidence type="ECO:0000256" key="1">
    <source>
        <dbReference type="ARBA" id="ARBA00006484"/>
    </source>
</evidence>
<evidence type="ECO:0000313" key="4">
    <source>
        <dbReference type="EMBL" id="PMS30437.1"/>
    </source>
</evidence>
<evidence type="ECO:0000256" key="2">
    <source>
        <dbReference type="ARBA" id="ARBA00023002"/>
    </source>
</evidence>
<dbReference type="Proteomes" id="UP000235777">
    <property type="component" value="Unassembled WGS sequence"/>
</dbReference>
<name>A0A2N7WLY8_9BURK</name>
<dbReference type="Proteomes" id="UP000240638">
    <property type="component" value="Unassembled WGS sequence"/>
</dbReference>
<proteinExistence type="inferred from homology"/>
<dbReference type="Gene3D" id="3.40.50.720">
    <property type="entry name" value="NAD(P)-binding Rossmann-like Domain"/>
    <property type="match status" value="1"/>
</dbReference>
<dbReference type="RefSeq" id="WP_026230044.1">
    <property type="nucleotide sequence ID" value="NZ_KB890190.1"/>
</dbReference>
<evidence type="ECO:0000313" key="6">
    <source>
        <dbReference type="Proteomes" id="UP000235777"/>
    </source>
</evidence>
<dbReference type="PANTHER" id="PTHR42760:SF133">
    <property type="entry name" value="3-OXOACYL-[ACYL-CARRIER-PROTEIN] REDUCTASE"/>
    <property type="match status" value="1"/>
</dbReference>
<comment type="similarity">
    <text evidence="1">Belongs to the short-chain dehydrogenases/reductases (SDR) family.</text>
</comment>
<dbReference type="NCBIfam" id="NF005559">
    <property type="entry name" value="PRK07231.1"/>
    <property type="match status" value="1"/>
</dbReference>
<dbReference type="SMART" id="SM00822">
    <property type="entry name" value="PKS_KR"/>
    <property type="match status" value="1"/>
</dbReference>
<dbReference type="PRINTS" id="PR00080">
    <property type="entry name" value="SDRFAMILY"/>
</dbReference>
<dbReference type="InterPro" id="IPR057326">
    <property type="entry name" value="KR_dom"/>
</dbReference>
<evidence type="ECO:0000313" key="7">
    <source>
        <dbReference type="Proteomes" id="UP000240638"/>
    </source>
</evidence>
<feature type="domain" description="Ketoreductase" evidence="3">
    <location>
        <begin position="7"/>
        <end position="174"/>
    </location>
</feature>